<comment type="caution">
    <text evidence="2">The sequence shown here is derived from an EMBL/GenBank/DDBJ whole genome shotgun (WGS) entry which is preliminary data.</text>
</comment>
<dbReference type="Proteomes" id="UP000317881">
    <property type="component" value="Unassembled WGS sequence"/>
</dbReference>
<gene>
    <name evidence="2" type="ORF">SSP24_63930</name>
</gene>
<sequence>MPSVLGLLEAREKKVRAEVVRLREEAERIRAALSAAEVQLERLGQARETVTEVLAEPDAETTGQVKAAAVTGSTVPTASRVSVRRYLPRSTSGS</sequence>
<dbReference type="AlphaFoldDB" id="A0A4Y3VRB6"/>
<dbReference type="EMBL" id="BJND01000057">
    <property type="protein sequence ID" value="GEC08738.1"/>
    <property type="molecule type" value="Genomic_DNA"/>
</dbReference>
<accession>A0A4Y3VRB6</accession>
<evidence type="ECO:0000256" key="1">
    <source>
        <dbReference type="SAM" id="Coils"/>
    </source>
</evidence>
<proteinExistence type="predicted"/>
<reference evidence="2 3" key="1">
    <citation type="submission" date="2019-06" db="EMBL/GenBank/DDBJ databases">
        <title>Whole genome shotgun sequence of Streptomyces spinoverrucosus NBRC 14228.</title>
        <authorList>
            <person name="Hosoyama A."/>
            <person name="Uohara A."/>
            <person name="Ohji S."/>
            <person name="Ichikawa N."/>
        </authorList>
    </citation>
    <scope>NUCLEOTIDE SEQUENCE [LARGE SCALE GENOMIC DNA]</scope>
    <source>
        <strain evidence="2 3">NBRC 14228</strain>
    </source>
</reference>
<protein>
    <submittedName>
        <fullName evidence="2">Uncharacterized protein</fullName>
    </submittedName>
</protein>
<name>A0A4Y3VRB6_9ACTN</name>
<feature type="coiled-coil region" evidence="1">
    <location>
        <begin position="5"/>
        <end position="46"/>
    </location>
</feature>
<evidence type="ECO:0000313" key="2">
    <source>
        <dbReference type="EMBL" id="GEC08738.1"/>
    </source>
</evidence>
<evidence type="ECO:0000313" key="3">
    <source>
        <dbReference type="Proteomes" id="UP000317881"/>
    </source>
</evidence>
<organism evidence="2 3">
    <name type="scientific">Streptomyces spinoverrucosus</name>
    <dbReference type="NCBI Taxonomy" id="284043"/>
    <lineage>
        <taxon>Bacteria</taxon>
        <taxon>Bacillati</taxon>
        <taxon>Actinomycetota</taxon>
        <taxon>Actinomycetes</taxon>
        <taxon>Kitasatosporales</taxon>
        <taxon>Streptomycetaceae</taxon>
        <taxon>Streptomyces</taxon>
    </lineage>
</organism>
<keyword evidence="1" id="KW-0175">Coiled coil</keyword>
<dbReference type="RefSeq" id="WP_229865085.1">
    <property type="nucleotide sequence ID" value="NZ_BJND01000057.1"/>
</dbReference>
<keyword evidence="3" id="KW-1185">Reference proteome</keyword>